<dbReference type="GO" id="GO:0003676">
    <property type="term" value="F:nucleic acid binding"/>
    <property type="evidence" value="ECO:0007669"/>
    <property type="project" value="InterPro"/>
</dbReference>
<evidence type="ECO:0000256" key="1">
    <source>
        <dbReference type="ARBA" id="ARBA00022490"/>
    </source>
</evidence>
<dbReference type="Proteomes" id="UP001196873">
    <property type="component" value="Unassembled WGS sequence"/>
</dbReference>
<dbReference type="GO" id="GO:0009318">
    <property type="term" value="C:exodeoxyribonuclease VII complex"/>
    <property type="evidence" value="ECO:0007669"/>
    <property type="project" value="UniProtKB-UniRule"/>
</dbReference>
<dbReference type="InterPro" id="IPR003753">
    <property type="entry name" value="Exonuc_VII_L"/>
</dbReference>
<organism evidence="8 9">
    <name type="scientific">Segatella salivae</name>
    <dbReference type="NCBI Taxonomy" id="228604"/>
    <lineage>
        <taxon>Bacteria</taxon>
        <taxon>Pseudomonadati</taxon>
        <taxon>Bacteroidota</taxon>
        <taxon>Bacteroidia</taxon>
        <taxon>Bacteroidales</taxon>
        <taxon>Prevotellaceae</taxon>
        <taxon>Segatella</taxon>
    </lineage>
</organism>
<dbReference type="EMBL" id="JAHXRF010000018">
    <property type="protein sequence ID" value="MBW4866527.1"/>
    <property type="molecule type" value="Genomic_DNA"/>
</dbReference>
<dbReference type="InterPro" id="IPR020579">
    <property type="entry name" value="Exonuc_VII_lsu_C"/>
</dbReference>
<keyword evidence="3 5" id="KW-0378">Hydrolase</keyword>
<gene>
    <name evidence="8" type="primary">xseA</name>
    <name evidence="8" type="ORF">KZY68_11070</name>
</gene>
<feature type="domain" description="OB-fold nucleic acid binding" evidence="7">
    <location>
        <begin position="5"/>
        <end position="110"/>
    </location>
</feature>
<evidence type="ECO:0000256" key="2">
    <source>
        <dbReference type="ARBA" id="ARBA00022722"/>
    </source>
</evidence>
<dbReference type="EC" id="3.1.11.6" evidence="5"/>
<dbReference type="CDD" id="cd04489">
    <property type="entry name" value="ExoVII_LU_OBF"/>
    <property type="match status" value="1"/>
</dbReference>
<dbReference type="GO" id="GO:0008855">
    <property type="term" value="F:exodeoxyribonuclease VII activity"/>
    <property type="evidence" value="ECO:0007669"/>
    <property type="project" value="UniProtKB-UniRule"/>
</dbReference>
<keyword evidence="4 5" id="KW-0269">Exonuclease</keyword>
<dbReference type="NCBIfam" id="TIGR00237">
    <property type="entry name" value="xseA"/>
    <property type="match status" value="1"/>
</dbReference>
<name>A0AAW4NR64_9BACT</name>
<comment type="similarity">
    <text evidence="5">Belongs to the XseA family.</text>
</comment>
<comment type="catalytic activity">
    <reaction evidence="5">
        <text>Exonucleolytic cleavage in either 5'- to 3'- or 3'- to 5'-direction to yield nucleoside 5'-phosphates.</text>
        <dbReference type="EC" id="3.1.11.6"/>
    </reaction>
</comment>
<protein>
    <recommendedName>
        <fullName evidence="5">Exodeoxyribonuclease 7 large subunit</fullName>
        <ecNumber evidence="5">3.1.11.6</ecNumber>
    </recommendedName>
</protein>
<evidence type="ECO:0000313" key="9">
    <source>
        <dbReference type="Proteomes" id="UP001196873"/>
    </source>
</evidence>
<dbReference type="InterPro" id="IPR025824">
    <property type="entry name" value="OB-fold_nuc-bd_dom"/>
</dbReference>
<dbReference type="AlphaFoldDB" id="A0AAW4NR64"/>
<evidence type="ECO:0000259" key="7">
    <source>
        <dbReference type="Pfam" id="PF13742"/>
    </source>
</evidence>
<comment type="subcellular location">
    <subcellularLocation>
        <location evidence="5">Cytoplasm</location>
    </subcellularLocation>
</comment>
<keyword evidence="1" id="KW-0963">Cytoplasm</keyword>
<evidence type="ECO:0000256" key="4">
    <source>
        <dbReference type="ARBA" id="ARBA00022839"/>
    </source>
</evidence>
<proteinExistence type="inferred from homology"/>
<dbReference type="RefSeq" id="WP_219424835.1">
    <property type="nucleotide sequence ID" value="NZ_JAHXQY010000002.1"/>
</dbReference>
<keyword evidence="2 5" id="KW-0540">Nuclease</keyword>
<evidence type="ECO:0000313" key="8">
    <source>
        <dbReference type="EMBL" id="MBW4866527.1"/>
    </source>
</evidence>
<dbReference type="GO" id="GO:0006308">
    <property type="term" value="P:DNA catabolic process"/>
    <property type="evidence" value="ECO:0007669"/>
    <property type="project" value="UniProtKB-UniRule"/>
</dbReference>
<evidence type="ECO:0000259" key="6">
    <source>
        <dbReference type="Pfam" id="PF02601"/>
    </source>
</evidence>
<dbReference type="PANTHER" id="PTHR30008:SF0">
    <property type="entry name" value="EXODEOXYRIBONUCLEASE 7 LARGE SUBUNIT"/>
    <property type="match status" value="1"/>
</dbReference>
<dbReference type="Pfam" id="PF02601">
    <property type="entry name" value="Exonuc_VII_L"/>
    <property type="match status" value="1"/>
</dbReference>
<accession>A0AAW4NR64</accession>
<feature type="domain" description="Exonuclease VII large subunit C-terminal" evidence="6">
    <location>
        <begin position="135"/>
        <end position="425"/>
    </location>
</feature>
<dbReference type="GO" id="GO:0005737">
    <property type="term" value="C:cytoplasm"/>
    <property type="evidence" value="ECO:0007669"/>
    <property type="project" value="UniProtKB-SubCell"/>
</dbReference>
<comment type="caution">
    <text evidence="8">The sequence shown here is derived from an EMBL/GenBank/DDBJ whole genome shotgun (WGS) entry which is preliminary data.</text>
</comment>
<dbReference type="PANTHER" id="PTHR30008">
    <property type="entry name" value="EXODEOXYRIBONUCLEASE 7 LARGE SUBUNIT"/>
    <property type="match status" value="1"/>
</dbReference>
<evidence type="ECO:0000256" key="3">
    <source>
        <dbReference type="ARBA" id="ARBA00022801"/>
    </source>
</evidence>
<evidence type="ECO:0000256" key="5">
    <source>
        <dbReference type="RuleBase" id="RU004355"/>
    </source>
</evidence>
<sequence length="430" mass="49132">MKALSLFELNNLVREVISTAFDDEYWVEAELSELREVRGHCYMELIQKELFSNTPVAKASAKCWKNKWQTLRPKFEKVSGQYLHAGLKVMLKVYPDFHEAYGFSWIVTDINPEFTMGDMARKRLEIVKQLQAQGIFDLQKELELPLFAQRIAVISSANAAGYGDFCHQLNDNSYGLKFYTRLFPAVMQGEEIEQSVIAALNKINQRIDDFDVVVIIRGGGATSDMSGFDTLSLSENVANFPLPVITGIGHDRDESVLDMVSHTRVKTPTAAAAFLIDHLEEVYERVLDAQTELLTSVRHRMEMEKAQLQHLGEKIPMLFSLYKERQETMLEHRLQALTTAIQTHLVQETHRLEQLKQGIKPTIEQQMMRENYHLSLLSQRVKSLDPTLLLHRGYSMTMLNGRIVKDKSLLKSGDEIETILENGTILSIIK</sequence>
<reference evidence="8" key="1">
    <citation type="submission" date="2021-07" db="EMBL/GenBank/DDBJ databases">
        <title>Genomic diversity and antimicrobial resistance of Prevotella spp. isolated from chronic lung disease airways.</title>
        <authorList>
            <person name="Webb K.A."/>
            <person name="Olagoke O.S."/>
            <person name="Baird T."/>
            <person name="Neill J."/>
            <person name="Pham A."/>
            <person name="Wells T.J."/>
            <person name="Ramsay K.A."/>
            <person name="Bell S.C."/>
            <person name="Sarovich D.S."/>
            <person name="Price E.P."/>
        </authorList>
    </citation>
    <scope>NUCLEOTIDE SEQUENCE</scope>
    <source>
        <strain evidence="8">SCHI0047.S.3</strain>
    </source>
</reference>
<dbReference type="Pfam" id="PF13742">
    <property type="entry name" value="tRNA_anti_2"/>
    <property type="match status" value="1"/>
</dbReference>